<proteinExistence type="predicted"/>
<feature type="transmembrane region" description="Helical" evidence="1">
    <location>
        <begin position="20"/>
        <end position="39"/>
    </location>
</feature>
<keyword evidence="1" id="KW-1133">Transmembrane helix</keyword>
<reference evidence="2" key="1">
    <citation type="submission" date="2014-11" db="EMBL/GenBank/DDBJ databases">
        <authorList>
            <person name="Amaro Gonzalez C."/>
        </authorList>
    </citation>
    <scope>NUCLEOTIDE SEQUENCE</scope>
</reference>
<keyword evidence="1" id="KW-0812">Transmembrane</keyword>
<accession>A0A0E9XIT0</accession>
<dbReference type="EMBL" id="GBXM01006251">
    <property type="protein sequence ID" value="JAI02327.1"/>
    <property type="molecule type" value="Transcribed_RNA"/>
</dbReference>
<keyword evidence="1" id="KW-0472">Membrane</keyword>
<name>A0A0E9XIT0_ANGAN</name>
<protein>
    <submittedName>
        <fullName evidence="2">Uncharacterized protein</fullName>
    </submittedName>
</protein>
<reference evidence="2" key="2">
    <citation type="journal article" date="2015" name="Fish Shellfish Immunol.">
        <title>Early steps in the European eel (Anguilla anguilla)-Vibrio vulnificus interaction in the gills: Role of the RtxA13 toxin.</title>
        <authorList>
            <person name="Callol A."/>
            <person name="Pajuelo D."/>
            <person name="Ebbesson L."/>
            <person name="Teles M."/>
            <person name="MacKenzie S."/>
            <person name="Amaro C."/>
        </authorList>
    </citation>
    <scope>NUCLEOTIDE SEQUENCE</scope>
</reference>
<evidence type="ECO:0000256" key="1">
    <source>
        <dbReference type="SAM" id="Phobius"/>
    </source>
</evidence>
<sequence>MKFVYLILRTKRAVVLFKSFKLLNSCVSCIVGFVITMQIEKRKY</sequence>
<evidence type="ECO:0000313" key="2">
    <source>
        <dbReference type="EMBL" id="JAI02327.1"/>
    </source>
</evidence>
<organism evidence="2">
    <name type="scientific">Anguilla anguilla</name>
    <name type="common">European freshwater eel</name>
    <name type="synonym">Muraena anguilla</name>
    <dbReference type="NCBI Taxonomy" id="7936"/>
    <lineage>
        <taxon>Eukaryota</taxon>
        <taxon>Metazoa</taxon>
        <taxon>Chordata</taxon>
        <taxon>Craniata</taxon>
        <taxon>Vertebrata</taxon>
        <taxon>Euteleostomi</taxon>
        <taxon>Actinopterygii</taxon>
        <taxon>Neopterygii</taxon>
        <taxon>Teleostei</taxon>
        <taxon>Anguilliformes</taxon>
        <taxon>Anguillidae</taxon>
        <taxon>Anguilla</taxon>
    </lineage>
</organism>
<dbReference type="AlphaFoldDB" id="A0A0E9XIT0"/>